<evidence type="ECO:0000313" key="3">
    <source>
        <dbReference type="Proteomes" id="UP000010959"/>
    </source>
</evidence>
<keyword evidence="1" id="KW-0812">Transmembrane</keyword>
<keyword evidence="1" id="KW-0472">Membrane</keyword>
<proteinExistence type="predicted"/>
<reference evidence="2 3" key="1">
    <citation type="journal article" date="2013" name="Mar. Genomics">
        <title>Expression of sulfatases in Rhodopirellula baltica and the diversity of sulfatases in the genus Rhodopirellula.</title>
        <authorList>
            <person name="Wegner C.E."/>
            <person name="Richter-Heitmann T."/>
            <person name="Klindworth A."/>
            <person name="Klockow C."/>
            <person name="Richter M."/>
            <person name="Achstetter T."/>
            <person name="Glockner F.O."/>
            <person name="Harder J."/>
        </authorList>
    </citation>
    <scope>NUCLEOTIDE SEQUENCE [LARGE SCALE GENOMIC DNA]</scope>
    <source>
        <strain evidence="2 3">SWK14</strain>
    </source>
</reference>
<gene>
    <name evidence="2" type="ORF">RBSWK_01703</name>
</gene>
<evidence type="ECO:0000256" key="1">
    <source>
        <dbReference type="SAM" id="Phobius"/>
    </source>
</evidence>
<evidence type="ECO:0000313" key="2">
    <source>
        <dbReference type="EMBL" id="ELP34324.1"/>
    </source>
</evidence>
<feature type="transmembrane region" description="Helical" evidence="1">
    <location>
        <begin position="21"/>
        <end position="39"/>
    </location>
</feature>
<name>L7CJ88_RHOBT</name>
<dbReference type="AlphaFoldDB" id="L7CJ88"/>
<dbReference type="Proteomes" id="UP000010959">
    <property type="component" value="Unassembled WGS sequence"/>
</dbReference>
<comment type="caution">
    <text evidence="2">The sequence shown here is derived from an EMBL/GenBank/DDBJ whole genome shotgun (WGS) entry which is preliminary data.</text>
</comment>
<organism evidence="2 3">
    <name type="scientific">Rhodopirellula baltica SWK14</name>
    <dbReference type="NCBI Taxonomy" id="993516"/>
    <lineage>
        <taxon>Bacteria</taxon>
        <taxon>Pseudomonadati</taxon>
        <taxon>Planctomycetota</taxon>
        <taxon>Planctomycetia</taxon>
        <taxon>Pirellulales</taxon>
        <taxon>Pirellulaceae</taxon>
        <taxon>Rhodopirellula</taxon>
    </lineage>
</organism>
<sequence length="51" mass="5815">MMRDRMTTEAHRQRVEGMFQILEWLVIVAGSFSRTLAAWESAFAGNPSDRG</sequence>
<dbReference type="PATRIC" id="fig|993516.3.peg.1817"/>
<dbReference type="EMBL" id="AMWG01000036">
    <property type="protein sequence ID" value="ELP34324.1"/>
    <property type="molecule type" value="Genomic_DNA"/>
</dbReference>
<accession>L7CJ88</accession>
<keyword evidence="1" id="KW-1133">Transmembrane helix</keyword>
<protein>
    <submittedName>
        <fullName evidence="2">Uncharacterized protein</fullName>
    </submittedName>
</protein>